<sequence>MPYVITGLVLVAAVAALNTVLLVVILRRWQELEAVRRRDGFAGQGPQPGDRLPEFTSTAVSGRTLSESDLRSGELLLGVFSHDCPSCTDSLPDFAEQAGRARAAGGRAVALVMGEEAGDSALTGQLDGIADEIVVHPEAAPLFRALQVPAFPTILRYRDGVVTAPFAADREPVPAAS</sequence>
<dbReference type="SUPFAM" id="SSF52833">
    <property type="entry name" value="Thioredoxin-like"/>
    <property type="match status" value="1"/>
</dbReference>
<dbReference type="EMBL" id="JACTVJ010000001">
    <property type="protein sequence ID" value="MBC9710998.1"/>
    <property type="molecule type" value="Genomic_DNA"/>
</dbReference>
<dbReference type="Pfam" id="PF00578">
    <property type="entry name" value="AhpC-TSA"/>
    <property type="match status" value="1"/>
</dbReference>
<comment type="caution">
    <text evidence="3">The sequence shown here is derived from an EMBL/GenBank/DDBJ whole genome shotgun (WGS) entry which is preliminary data.</text>
</comment>
<keyword evidence="1" id="KW-0812">Transmembrane</keyword>
<feature type="domain" description="Alkyl hydroperoxide reductase subunit C/ Thiol specific antioxidant" evidence="2">
    <location>
        <begin position="48"/>
        <end position="114"/>
    </location>
</feature>
<keyword evidence="1" id="KW-0472">Membrane</keyword>
<dbReference type="RefSeq" id="WP_187811536.1">
    <property type="nucleotide sequence ID" value="NZ_JACTVJ010000001.1"/>
</dbReference>
<gene>
    <name evidence="3" type="ORF">H9Y04_00215</name>
</gene>
<reference evidence="3 4" key="1">
    <citation type="submission" date="2020-08" db="EMBL/GenBank/DDBJ databases">
        <title>Genemic of Streptomyces polyaspartic.</title>
        <authorList>
            <person name="Liu W."/>
        </authorList>
    </citation>
    <scope>NUCLEOTIDE SEQUENCE [LARGE SCALE GENOMIC DNA]</scope>
    <source>
        <strain evidence="3 4">TRM66268-LWL</strain>
    </source>
</reference>
<evidence type="ECO:0000256" key="1">
    <source>
        <dbReference type="SAM" id="Phobius"/>
    </source>
</evidence>
<accession>A0ABR7S9C8</accession>
<evidence type="ECO:0000313" key="3">
    <source>
        <dbReference type="EMBL" id="MBC9710998.1"/>
    </source>
</evidence>
<name>A0ABR7S9C8_9ACTN</name>
<evidence type="ECO:0000313" key="4">
    <source>
        <dbReference type="Proteomes" id="UP000642284"/>
    </source>
</evidence>
<dbReference type="Gene3D" id="3.40.30.10">
    <property type="entry name" value="Glutaredoxin"/>
    <property type="match status" value="1"/>
</dbReference>
<feature type="transmembrane region" description="Helical" evidence="1">
    <location>
        <begin position="6"/>
        <end position="26"/>
    </location>
</feature>
<keyword evidence="1" id="KW-1133">Transmembrane helix</keyword>
<keyword evidence="4" id="KW-1185">Reference proteome</keyword>
<protein>
    <submittedName>
        <fullName evidence="3">Redoxin domain-containing protein</fullName>
    </submittedName>
</protein>
<dbReference type="InterPro" id="IPR000866">
    <property type="entry name" value="AhpC/TSA"/>
</dbReference>
<evidence type="ECO:0000259" key="2">
    <source>
        <dbReference type="Pfam" id="PF00578"/>
    </source>
</evidence>
<proteinExistence type="predicted"/>
<dbReference type="Proteomes" id="UP000642284">
    <property type="component" value="Unassembled WGS sequence"/>
</dbReference>
<dbReference type="InterPro" id="IPR036249">
    <property type="entry name" value="Thioredoxin-like_sf"/>
</dbReference>
<organism evidence="3 4">
    <name type="scientific">Streptomyces polyasparticus</name>
    <dbReference type="NCBI Taxonomy" id="2767826"/>
    <lineage>
        <taxon>Bacteria</taxon>
        <taxon>Bacillati</taxon>
        <taxon>Actinomycetota</taxon>
        <taxon>Actinomycetes</taxon>
        <taxon>Kitasatosporales</taxon>
        <taxon>Streptomycetaceae</taxon>
        <taxon>Streptomyces</taxon>
    </lineage>
</organism>